<dbReference type="Proteomes" id="UP001295684">
    <property type="component" value="Unassembled WGS sequence"/>
</dbReference>
<proteinExistence type="predicted"/>
<comment type="caution">
    <text evidence="1">The sequence shown here is derived from an EMBL/GenBank/DDBJ whole genome shotgun (WGS) entry which is preliminary data.</text>
</comment>
<protein>
    <submittedName>
        <fullName evidence="1">Uncharacterized protein</fullName>
    </submittedName>
</protein>
<name>A0AAD1UKD4_EUPCR</name>
<gene>
    <name evidence="1" type="ORF">ECRASSUSDP1_LOCUS11706</name>
</gene>
<organism evidence="1 2">
    <name type="scientific">Euplotes crassus</name>
    <dbReference type="NCBI Taxonomy" id="5936"/>
    <lineage>
        <taxon>Eukaryota</taxon>
        <taxon>Sar</taxon>
        <taxon>Alveolata</taxon>
        <taxon>Ciliophora</taxon>
        <taxon>Intramacronucleata</taxon>
        <taxon>Spirotrichea</taxon>
        <taxon>Hypotrichia</taxon>
        <taxon>Euplotida</taxon>
        <taxon>Euplotidae</taxon>
        <taxon>Moneuplotes</taxon>
    </lineage>
</organism>
<reference evidence="1" key="1">
    <citation type="submission" date="2023-07" db="EMBL/GenBank/DDBJ databases">
        <authorList>
            <consortium name="AG Swart"/>
            <person name="Singh M."/>
            <person name="Singh A."/>
            <person name="Seah K."/>
            <person name="Emmerich C."/>
        </authorList>
    </citation>
    <scope>NUCLEOTIDE SEQUENCE</scope>
    <source>
        <strain evidence="1">DP1</strain>
    </source>
</reference>
<sequence>MEYRLRSSTESSLFLLEDILAIDCIEPLNQCFKLDIFTYTGDQERVIIRNLEEGECTYCCMTNAKFNTIQFSKTKKTYSLSIWKEKDDPFYDLIKILTTFGRCNLKELSISNQLPTCTPMTTPILLQITKILCNSLTIFSLTKFRLTARHFNIILNTIPQTVIAEIQKCTVTLRPRPLTFTCKPLLKYLRLSTVIFKTDSDEEAASQLLRMVTSRGLSKSLVELVLKTNLRFPPASVVKGIYGLPYAKVTTC</sequence>
<dbReference type="AlphaFoldDB" id="A0AAD1UKD4"/>
<evidence type="ECO:0000313" key="1">
    <source>
        <dbReference type="EMBL" id="CAI2370394.1"/>
    </source>
</evidence>
<keyword evidence="2" id="KW-1185">Reference proteome</keyword>
<evidence type="ECO:0000313" key="2">
    <source>
        <dbReference type="Proteomes" id="UP001295684"/>
    </source>
</evidence>
<accession>A0AAD1UKD4</accession>
<dbReference type="EMBL" id="CAMPGE010011569">
    <property type="protein sequence ID" value="CAI2370394.1"/>
    <property type="molecule type" value="Genomic_DNA"/>
</dbReference>